<evidence type="ECO:0000313" key="2">
    <source>
        <dbReference type="EMBL" id="STZ62556.1"/>
    </source>
</evidence>
<feature type="transmembrane region" description="Helical" evidence="1">
    <location>
        <begin position="66"/>
        <end position="90"/>
    </location>
</feature>
<feature type="transmembrane region" description="Helical" evidence="1">
    <location>
        <begin position="163"/>
        <end position="179"/>
    </location>
</feature>
<dbReference type="Proteomes" id="UP000254978">
    <property type="component" value="Unassembled WGS sequence"/>
</dbReference>
<keyword evidence="1" id="KW-1133">Transmembrane helix</keyword>
<dbReference type="InterPro" id="IPR046862">
    <property type="entry name" value="Rhomboid_2"/>
</dbReference>
<feature type="transmembrane region" description="Helical" evidence="1">
    <location>
        <begin position="185"/>
        <end position="202"/>
    </location>
</feature>
<dbReference type="Pfam" id="PF20401">
    <property type="entry name" value="Rhomboid_2"/>
    <property type="match status" value="1"/>
</dbReference>
<feature type="transmembrane region" description="Helical" evidence="1">
    <location>
        <begin position="140"/>
        <end position="158"/>
    </location>
</feature>
<accession>A0A378TSE1</accession>
<dbReference type="OrthoDB" id="4827451at2"/>
<dbReference type="EMBL" id="UGQT01000001">
    <property type="protein sequence ID" value="STZ62556.1"/>
    <property type="molecule type" value="Genomic_DNA"/>
</dbReference>
<keyword evidence="3" id="KW-1185">Reference proteome</keyword>
<reference evidence="2 3" key="1">
    <citation type="submission" date="2018-06" db="EMBL/GenBank/DDBJ databases">
        <authorList>
            <consortium name="Pathogen Informatics"/>
            <person name="Doyle S."/>
        </authorList>
    </citation>
    <scope>NUCLEOTIDE SEQUENCE [LARGE SCALE GENOMIC DNA]</scope>
    <source>
        <strain evidence="2 3">NCTC10821</strain>
    </source>
</reference>
<organism evidence="2 3">
    <name type="scientific">Mycolicibacterium tokaiense</name>
    <dbReference type="NCBI Taxonomy" id="39695"/>
    <lineage>
        <taxon>Bacteria</taxon>
        <taxon>Bacillati</taxon>
        <taxon>Actinomycetota</taxon>
        <taxon>Actinomycetes</taxon>
        <taxon>Mycobacteriales</taxon>
        <taxon>Mycobacteriaceae</taxon>
        <taxon>Mycolicibacterium</taxon>
    </lineage>
</organism>
<feature type="transmembrane region" description="Helical" evidence="1">
    <location>
        <begin position="20"/>
        <end position="40"/>
    </location>
</feature>
<dbReference type="RefSeq" id="WP_115281234.1">
    <property type="nucleotide sequence ID" value="NZ_AP022600.1"/>
</dbReference>
<evidence type="ECO:0000256" key="1">
    <source>
        <dbReference type="SAM" id="Phobius"/>
    </source>
</evidence>
<feature type="transmembrane region" description="Helical" evidence="1">
    <location>
        <begin position="102"/>
        <end position="125"/>
    </location>
</feature>
<protein>
    <submittedName>
        <fullName evidence="2">Putative conserved membrane protein</fullName>
    </submittedName>
</protein>
<keyword evidence="1" id="KW-0472">Membrane</keyword>
<gene>
    <name evidence="2" type="ORF">NCTC10821_06125</name>
</gene>
<keyword evidence="1" id="KW-0812">Transmembrane</keyword>
<name>A0A378TSE1_9MYCO</name>
<evidence type="ECO:0000313" key="3">
    <source>
        <dbReference type="Proteomes" id="UP000254978"/>
    </source>
</evidence>
<proteinExistence type="predicted"/>
<sequence length="213" mass="23544">MAQWSDTADRTTRPRFAGGAPLTFTWLGVLLATTLIQHALTGHKLREVLLGGSTNLHHLAVDPVQVLVASLLWIDGYYWWPWAIVFALFLAPAERWLGQWRWLAVGLLAHVIATYVSEGVLYLQIREAIASPRLTDARDIGVSYFVAGIAGVLTYRIVVPWRWCYTAVMVLAVGIPLAVHPNFTALGHACALAVGLACYPLVRRLTPRGPQRP</sequence>
<dbReference type="AlphaFoldDB" id="A0A378TSE1"/>